<proteinExistence type="inferred from homology"/>
<feature type="compositionally biased region" description="Acidic residues" evidence="9">
    <location>
        <begin position="640"/>
        <end position="651"/>
    </location>
</feature>
<feature type="region of interest" description="Disordered" evidence="9">
    <location>
        <begin position="745"/>
        <end position="769"/>
    </location>
</feature>
<accession>A0A093VKD2</accession>
<evidence type="ECO:0000256" key="1">
    <source>
        <dbReference type="ARBA" id="ARBA00010505"/>
    </source>
</evidence>
<dbReference type="GO" id="GO:0005777">
    <property type="term" value="C:peroxisome"/>
    <property type="evidence" value="ECO:0007669"/>
    <property type="project" value="TreeGrafter"/>
</dbReference>
<feature type="compositionally biased region" description="Pro residues" evidence="9">
    <location>
        <begin position="289"/>
        <end position="298"/>
    </location>
</feature>
<gene>
    <name evidence="11" type="ORF">GQ26_0071740</name>
</gene>
<dbReference type="GO" id="GO:0008379">
    <property type="term" value="F:thioredoxin peroxidase activity"/>
    <property type="evidence" value="ECO:0007669"/>
    <property type="project" value="InterPro"/>
</dbReference>
<dbReference type="EMBL" id="JPOX01000007">
    <property type="protein sequence ID" value="KFX50454.1"/>
    <property type="molecule type" value="Genomic_DNA"/>
</dbReference>
<feature type="compositionally biased region" description="Low complexity" evidence="9">
    <location>
        <begin position="336"/>
        <end position="349"/>
    </location>
</feature>
<dbReference type="GO" id="GO:0045454">
    <property type="term" value="P:cell redox homeostasis"/>
    <property type="evidence" value="ECO:0007669"/>
    <property type="project" value="TreeGrafter"/>
</dbReference>
<evidence type="ECO:0000256" key="3">
    <source>
        <dbReference type="ARBA" id="ARBA00022862"/>
    </source>
</evidence>
<dbReference type="GO" id="GO:0034599">
    <property type="term" value="P:cellular response to oxidative stress"/>
    <property type="evidence" value="ECO:0007669"/>
    <property type="project" value="InterPro"/>
</dbReference>
<evidence type="ECO:0000259" key="10">
    <source>
        <dbReference type="Pfam" id="PF08534"/>
    </source>
</evidence>
<dbReference type="GO" id="GO:0005739">
    <property type="term" value="C:mitochondrion"/>
    <property type="evidence" value="ECO:0007669"/>
    <property type="project" value="TreeGrafter"/>
</dbReference>
<keyword evidence="2" id="KW-0575">Peroxidase</keyword>
<dbReference type="Gene3D" id="1.10.287.1490">
    <property type="match status" value="1"/>
</dbReference>
<evidence type="ECO:0000256" key="2">
    <source>
        <dbReference type="ARBA" id="ARBA00022559"/>
    </source>
</evidence>
<feature type="compositionally biased region" description="Basic and acidic residues" evidence="9">
    <location>
        <begin position="360"/>
        <end position="397"/>
    </location>
</feature>
<feature type="region of interest" description="Disordered" evidence="9">
    <location>
        <begin position="685"/>
        <end position="706"/>
    </location>
</feature>
<evidence type="ECO:0000256" key="7">
    <source>
        <dbReference type="ARBA" id="ARBA00079296"/>
    </source>
</evidence>
<dbReference type="InterPro" id="IPR036249">
    <property type="entry name" value="Thioredoxin-like_sf"/>
</dbReference>
<dbReference type="FunFam" id="3.40.30.10:FF:000020">
    <property type="entry name" value="Peroxiredoxin"/>
    <property type="match status" value="1"/>
</dbReference>
<name>A0A093VKD2_TALMA</name>
<evidence type="ECO:0000256" key="5">
    <source>
        <dbReference type="ARBA" id="ARBA00023284"/>
    </source>
</evidence>
<feature type="compositionally biased region" description="Basic residues" evidence="9">
    <location>
        <begin position="212"/>
        <end position="230"/>
    </location>
</feature>
<keyword evidence="3" id="KW-0049">Antioxidant</keyword>
<dbReference type="GO" id="GO:0042744">
    <property type="term" value="P:hydrogen peroxide catabolic process"/>
    <property type="evidence" value="ECO:0007669"/>
    <property type="project" value="TreeGrafter"/>
</dbReference>
<dbReference type="HOGENOM" id="CLU_016578_0_0_1"/>
<feature type="region of interest" description="Disordered" evidence="9">
    <location>
        <begin position="630"/>
        <end position="653"/>
    </location>
</feature>
<feature type="compositionally biased region" description="Basic and acidic residues" evidence="9">
    <location>
        <begin position="237"/>
        <end position="254"/>
    </location>
</feature>
<evidence type="ECO:0000256" key="8">
    <source>
        <dbReference type="PIRSR" id="PIRSR637944-1"/>
    </source>
</evidence>
<evidence type="ECO:0000256" key="9">
    <source>
        <dbReference type="SAM" id="MobiDB-lite"/>
    </source>
</evidence>
<feature type="region of interest" description="Disordered" evidence="9">
    <location>
        <begin position="442"/>
        <end position="471"/>
    </location>
</feature>
<evidence type="ECO:0000313" key="11">
    <source>
        <dbReference type="EMBL" id="KFX50454.1"/>
    </source>
</evidence>
<keyword evidence="5" id="KW-0676">Redox-active center</keyword>
<dbReference type="Gene3D" id="3.40.30.10">
    <property type="entry name" value="Glutaredoxin"/>
    <property type="match status" value="1"/>
</dbReference>
<protein>
    <recommendedName>
        <fullName evidence="6">Thioredoxin peroxidase</fullName>
    </recommendedName>
    <alternativeName>
        <fullName evidence="7">Thioredoxin-dependent peroxiredoxin</fullName>
    </alternativeName>
</protein>
<evidence type="ECO:0000256" key="6">
    <source>
        <dbReference type="ARBA" id="ARBA00032824"/>
    </source>
</evidence>
<dbReference type="CDD" id="cd03013">
    <property type="entry name" value="PRX5_like"/>
    <property type="match status" value="1"/>
</dbReference>
<dbReference type="InterPro" id="IPR037944">
    <property type="entry name" value="PRX5-like"/>
</dbReference>
<organism evidence="11">
    <name type="scientific">Talaromyces marneffei PM1</name>
    <dbReference type="NCBI Taxonomy" id="1077442"/>
    <lineage>
        <taxon>Eukaryota</taxon>
        <taxon>Fungi</taxon>
        <taxon>Dikarya</taxon>
        <taxon>Ascomycota</taxon>
        <taxon>Pezizomycotina</taxon>
        <taxon>Eurotiomycetes</taxon>
        <taxon>Eurotiomycetidae</taxon>
        <taxon>Eurotiales</taxon>
        <taxon>Trichocomaceae</taxon>
        <taxon>Talaromyces</taxon>
        <taxon>Talaromyces sect. Talaromyces</taxon>
    </lineage>
</organism>
<reference evidence="11" key="1">
    <citation type="journal article" date="2014" name="PLoS Genet.">
        <title>Signature Gene Expression Reveals Novel Clues to the Molecular Mechanisms of Dimorphic Transition in Penicillium marneffei.</title>
        <authorList>
            <person name="Yang E."/>
            <person name="Wang G."/>
            <person name="Cai J."/>
            <person name="Woo P.C."/>
            <person name="Lau S.K."/>
            <person name="Yuen K.-Y."/>
            <person name="Chow W.-N."/>
            <person name="Lin X."/>
        </authorList>
    </citation>
    <scope>NUCLEOTIDE SEQUENCE [LARGE SCALE GENOMIC DNA]</scope>
    <source>
        <strain evidence="11">PM1</strain>
    </source>
</reference>
<feature type="domain" description="Redoxin" evidence="10">
    <location>
        <begin position="5"/>
        <end position="154"/>
    </location>
</feature>
<dbReference type="SUPFAM" id="SSF52833">
    <property type="entry name" value="Thioredoxin-like"/>
    <property type="match status" value="1"/>
</dbReference>
<dbReference type="PANTHER" id="PTHR10430:SF16">
    <property type="entry name" value="PEROXIREDOXIN-5, MITOCHONDRIAL"/>
    <property type="match status" value="1"/>
</dbReference>
<feature type="region of interest" description="Disordered" evidence="9">
    <location>
        <begin position="210"/>
        <end position="406"/>
    </location>
</feature>
<comment type="caution">
    <text evidence="11">The sequence shown here is derived from an EMBL/GenBank/DDBJ whole genome shotgun (WGS) entry which is preliminary data.</text>
</comment>
<dbReference type="Pfam" id="PF08534">
    <property type="entry name" value="Redoxin"/>
    <property type="match status" value="1"/>
</dbReference>
<dbReference type="InterPro" id="IPR013740">
    <property type="entry name" value="Redoxin"/>
</dbReference>
<comment type="similarity">
    <text evidence="1">Belongs to the peroxiredoxin family. Prx5 subfamily.</text>
</comment>
<feature type="active site" description="Cysteine sulfenic acid (-SOH) intermediate" evidence="8">
    <location>
        <position position="61"/>
    </location>
</feature>
<sequence length="838" mass="93448">MTTLKAGDSFPSDVVFSYIPYSEESSEITACGIPVSYNASKEWADKKVVLFSVPGAFTPTCSLSHLPGYIQNLPQLKAKGVDIVAVLAFNDAWVMSAWGKANKVTDKDFLFLSDPDAKFSKSIGWADPVSGRTGRYAMVIDHGKVTYAGIETERGSLKVPIPCPNVPSVTNSFHPGIWCRHRPCIFVDMSIEIRNAKMADDEEKAKAEKLAAARKRVAQMQKQKGKKGTKKATTAESSKDETTTEKPAGDDKPAVETPEPEAAKQTPELAVEQEEKKEEEEKQEEAPTEPMPDAPISPEPETSPDETKELPARGAHKRQPSLSVQSKMRSSSFRNSISTAISPASSIKSPPLPPLAPGDEQIHEVFRKQATRLEELEKENKRLEKEFNNANARREKAEEELEDLRESSVEVIELKDRLVKAEKQVTELESLKTEIASLQRQNSLLQSKNHRASTGHADSPPSELVQQLESKSSTIEAMEIEISNLRAQLSTSSTSIESFKDQITALEEKLSQSERTLQKTQGELSDVKQSLSRASEKALKEGVDKTSTETLIKSLQREVEELQDAKSGIEKKAEALDKKLQALSNLHKESETRHQSRLKDHEKVEKEVALLKKKLASVENENLRLREDKDRERKRNADVEGNEGLDELEDEERSRLERRIRELEGENFDLRRGVWKERKKELGVGADDENDGVETTSSPGNAFDEVDLVGGAPGHSRRRSLMAQSRQQQQHSSFTTVLSSGLAAFTGSNNNRDRRSSAQHHPPATRGSLELLAEEDNDEFDEDAFARAQAEEEARKRVEWAREVKRKLRDWKGWRLDLVDSRAGAEGAGVAMGEIFEV</sequence>
<dbReference type="PANTHER" id="PTHR10430">
    <property type="entry name" value="PEROXIREDOXIN"/>
    <property type="match status" value="1"/>
</dbReference>
<dbReference type="AlphaFoldDB" id="A0A093VKD2"/>
<keyword evidence="4" id="KW-0560">Oxidoreductase</keyword>
<evidence type="ECO:0000256" key="4">
    <source>
        <dbReference type="ARBA" id="ARBA00023002"/>
    </source>
</evidence>
<feature type="compositionally biased region" description="Polar residues" evidence="9">
    <location>
        <begin position="320"/>
        <end position="335"/>
    </location>
</feature>